<gene>
    <name evidence="6" type="ORF">DLM86_28695</name>
</gene>
<dbReference type="GO" id="GO:0016887">
    <property type="term" value="F:ATP hydrolysis activity"/>
    <property type="evidence" value="ECO:0007669"/>
    <property type="project" value="InterPro"/>
</dbReference>
<evidence type="ECO:0000313" key="6">
    <source>
        <dbReference type="EMBL" id="PYI50483.1"/>
    </source>
</evidence>
<dbReference type="SUPFAM" id="SSF52540">
    <property type="entry name" value="P-loop containing nucleoside triphosphate hydrolases"/>
    <property type="match status" value="2"/>
</dbReference>
<dbReference type="InterPro" id="IPR017871">
    <property type="entry name" value="ABC_transporter-like_CS"/>
</dbReference>
<dbReference type="InterPro" id="IPR032781">
    <property type="entry name" value="ABC_tran_Xtn"/>
</dbReference>
<evidence type="ECO:0000313" key="7">
    <source>
        <dbReference type="Proteomes" id="UP000247476"/>
    </source>
</evidence>
<dbReference type="PROSITE" id="PS50893">
    <property type="entry name" value="ABC_TRANSPORTER_2"/>
    <property type="match status" value="2"/>
</dbReference>
<evidence type="ECO:0000256" key="2">
    <source>
        <dbReference type="ARBA" id="ARBA00022840"/>
    </source>
</evidence>
<dbReference type="PANTHER" id="PTHR42855:SF2">
    <property type="entry name" value="DRUG RESISTANCE ABC TRANSPORTER,ATP-BINDING PROTEIN"/>
    <property type="match status" value="1"/>
</dbReference>
<evidence type="ECO:0000256" key="3">
    <source>
        <dbReference type="SAM" id="Coils"/>
    </source>
</evidence>
<organism evidence="6 7">
    <name type="scientific">Paenibacillus flagellatus</name>
    <dbReference type="NCBI Taxonomy" id="2211139"/>
    <lineage>
        <taxon>Bacteria</taxon>
        <taxon>Bacillati</taxon>
        <taxon>Bacillota</taxon>
        <taxon>Bacilli</taxon>
        <taxon>Bacillales</taxon>
        <taxon>Paenibacillaceae</taxon>
        <taxon>Paenibacillus</taxon>
    </lineage>
</organism>
<dbReference type="Pfam" id="PF12848">
    <property type="entry name" value="ABC_tran_Xtn"/>
    <property type="match status" value="1"/>
</dbReference>
<keyword evidence="3" id="KW-0175">Coiled coil</keyword>
<dbReference type="Pfam" id="PF00005">
    <property type="entry name" value="ABC_tran"/>
    <property type="match status" value="2"/>
</dbReference>
<dbReference type="InterPro" id="IPR003439">
    <property type="entry name" value="ABC_transporter-like_ATP-bd"/>
</dbReference>
<dbReference type="AlphaFoldDB" id="A0A2V5JZ70"/>
<feature type="coiled-coil region" evidence="3">
    <location>
        <begin position="253"/>
        <end position="334"/>
    </location>
</feature>
<dbReference type="Gene3D" id="3.40.50.300">
    <property type="entry name" value="P-loop containing nucleotide triphosphate hydrolases"/>
    <property type="match status" value="3"/>
</dbReference>
<dbReference type="InterPro" id="IPR051309">
    <property type="entry name" value="ABCF_ATPase"/>
</dbReference>
<keyword evidence="1" id="KW-0547">Nucleotide-binding</keyword>
<keyword evidence="2" id="KW-0067">ATP-binding</keyword>
<name>A0A2V5JZ70_9BACL</name>
<feature type="region of interest" description="Disordered" evidence="4">
    <location>
        <begin position="567"/>
        <end position="616"/>
    </location>
</feature>
<dbReference type="PANTHER" id="PTHR42855">
    <property type="entry name" value="ABC TRANSPORTER ATP-BINDING SUBUNIT"/>
    <property type="match status" value="1"/>
</dbReference>
<feature type="domain" description="ABC transporter" evidence="5">
    <location>
        <begin position="83"/>
        <end position="264"/>
    </location>
</feature>
<protein>
    <submittedName>
        <fullName evidence="6">ABC-F type ribosomal protection protein</fullName>
    </submittedName>
</protein>
<dbReference type="SMART" id="SM00382">
    <property type="entry name" value="AAA"/>
    <property type="match status" value="2"/>
</dbReference>
<evidence type="ECO:0000259" key="5">
    <source>
        <dbReference type="PROSITE" id="PS50893"/>
    </source>
</evidence>
<dbReference type="NCBIfam" id="NF000355">
    <property type="entry name" value="ribo_prot_ABC_F"/>
    <property type="match status" value="1"/>
</dbReference>
<comment type="caution">
    <text evidence="6">The sequence shown here is derived from an EMBL/GenBank/DDBJ whole genome shotgun (WGS) entry which is preliminary data.</text>
</comment>
<accession>A0A2V5JZ70</accession>
<feature type="compositionally biased region" description="Basic and acidic residues" evidence="4">
    <location>
        <begin position="595"/>
        <end position="616"/>
    </location>
</feature>
<reference evidence="6 7" key="1">
    <citation type="submission" date="2018-05" db="EMBL/GenBank/DDBJ databases">
        <title>Paenibacillus flagellatus sp. nov., isolated from selenium mineral soil.</title>
        <authorList>
            <person name="Dai X."/>
        </authorList>
    </citation>
    <scope>NUCLEOTIDE SEQUENCE [LARGE SCALE GENOMIC DNA]</scope>
    <source>
        <strain evidence="6 7">DXL2</strain>
    </source>
</reference>
<dbReference type="CDD" id="cd03221">
    <property type="entry name" value="ABCF_EF-3"/>
    <property type="match status" value="2"/>
</dbReference>
<feature type="domain" description="ABC transporter" evidence="5">
    <location>
        <begin position="359"/>
        <end position="567"/>
    </location>
</feature>
<dbReference type="EMBL" id="QJVJ01000018">
    <property type="protein sequence ID" value="PYI50483.1"/>
    <property type="molecule type" value="Genomic_DNA"/>
</dbReference>
<dbReference type="PROSITE" id="PS00211">
    <property type="entry name" value="ABC_TRANSPORTER_1"/>
    <property type="match status" value="1"/>
</dbReference>
<dbReference type="GO" id="GO:0005524">
    <property type="term" value="F:ATP binding"/>
    <property type="evidence" value="ECO:0007669"/>
    <property type="project" value="UniProtKB-KW"/>
</dbReference>
<sequence>MPSRPSATAFFRFAPVRFDLRDEGRSASPHGRAVPCPWFPTLSIGLLAAFDSDSFAVFGVDPSEQMRGPTPLRERGGFFMLRLEANQIERRLGDRVLFRIEGALRLYEGERVGLVGVNGAGKSTLLAVLAGLEEPDAGTVARHGAIAVVEQIDPEHAEAPPPERYGTMSGGERTRWKWEQAMRKRAPLLFADEPTSHLDAEATAGVEEELRTYEGTVVLISHDRALLDAVCTRILELEDGELRDYKGNFSDYMDQKEKRLARRQFEYEQYAKERKRLERAAADKAEQARGMKKKPTNKADSEYRLGKDRFGTRKAKVEKASKAIEKRLEQLEVKEKPRHRELPVFDIRCHAPLHAKEAIRLERIRCSFGDRTLFRPFSCAIATGMRVGIVGANGSGKTTLMSMILRGAEGVRLAAGCKIGYFDQRLAILKEDVSVLEQVAESSEYPESTVRTVLARLLMKRDDVFKPAGVLSGGERVKAALAKLFMADGNVLLLDEPTNYLDIFAREKLAQVLREYPGTILFCSHDRHVLDEVATHLLVIEDGVWTFEHGGYSEYIERKKRKAALAAEEGGPAETEKSKPASAFAGEGTGAKAADSADARADERPSTPAEREEEKLRLELELTEVLGRLSVPAKPDMQAALEARYKELLARLKRLRDR</sequence>
<proteinExistence type="predicted"/>
<dbReference type="InterPro" id="IPR027417">
    <property type="entry name" value="P-loop_NTPase"/>
</dbReference>
<evidence type="ECO:0000256" key="1">
    <source>
        <dbReference type="ARBA" id="ARBA00022741"/>
    </source>
</evidence>
<keyword evidence="7" id="KW-1185">Reference proteome</keyword>
<dbReference type="Proteomes" id="UP000247476">
    <property type="component" value="Unassembled WGS sequence"/>
</dbReference>
<evidence type="ECO:0000256" key="4">
    <source>
        <dbReference type="SAM" id="MobiDB-lite"/>
    </source>
</evidence>
<dbReference type="InterPro" id="IPR003593">
    <property type="entry name" value="AAA+_ATPase"/>
</dbReference>